<proteinExistence type="predicted"/>
<protein>
    <submittedName>
        <fullName evidence="6">LytTR family transcriptional regulator</fullName>
    </submittedName>
</protein>
<reference evidence="6" key="1">
    <citation type="journal article" date="2021" name="PeerJ">
        <title>Extensive microbial diversity within the chicken gut microbiome revealed by metagenomics and culture.</title>
        <authorList>
            <person name="Gilroy R."/>
            <person name="Ravi A."/>
            <person name="Getino M."/>
            <person name="Pursley I."/>
            <person name="Horton D.L."/>
            <person name="Alikhan N.F."/>
            <person name="Baker D."/>
            <person name="Gharbi K."/>
            <person name="Hall N."/>
            <person name="Watson M."/>
            <person name="Adriaenssens E.M."/>
            <person name="Foster-Nyarko E."/>
            <person name="Jarju S."/>
            <person name="Secka A."/>
            <person name="Antonio M."/>
            <person name="Oren A."/>
            <person name="Chaudhuri R.R."/>
            <person name="La Ragione R."/>
            <person name="Hildebrand F."/>
            <person name="Pallen M.J."/>
        </authorList>
    </citation>
    <scope>NUCLEOTIDE SEQUENCE</scope>
    <source>
        <strain evidence="6">Gambia15-2214</strain>
    </source>
</reference>
<dbReference type="PANTHER" id="PTHR37299">
    <property type="entry name" value="TRANSCRIPTIONAL REGULATOR-RELATED"/>
    <property type="match status" value="1"/>
</dbReference>
<reference evidence="6" key="2">
    <citation type="submission" date="2021-04" db="EMBL/GenBank/DDBJ databases">
        <authorList>
            <person name="Gilroy R."/>
        </authorList>
    </citation>
    <scope>NUCLEOTIDE SEQUENCE</scope>
    <source>
        <strain evidence="6">Gambia15-2214</strain>
    </source>
</reference>
<dbReference type="PROSITE" id="PS50930">
    <property type="entry name" value="HTH_LYTTR"/>
    <property type="match status" value="1"/>
</dbReference>
<dbReference type="Pfam" id="PF04397">
    <property type="entry name" value="LytTR"/>
    <property type="match status" value="1"/>
</dbReference>
<dbReference type="InterPro" id="IPR007492">
    <property type="entry name" value="LytTR_DNA-bd_dom"/>
</dbReference>
<dbReference type="EMBL" id="JAHLFV010000111">
    <property type="protein sequence ID" value="MBU3849830.1"/>
    <property type="molecule type" value="Genomic_DNA"/>
</dbReference>
<dbReference type="PANTHER" id="PTHR37299:SF2">
    <property type="entry name" value="HTH LYTTR-TYPE DOMAIN-CONTAINING PROTEIN"/>
    <property type="match status" value="1"/>
</dbReference>
<dbReference type="Gene3D" id="2.40.50.1020">
    <property type="entry name" value="LytTr DNA-binding domain"/>
    <property type="match status" value="1"/>
</dbReference>
<keyword evidence="3" id="KW-0238">DNA-binding</keyword>
<name>A0A9E2NZ17_9SPIR</name>
<evidence type="ECO:0000259" key="5">
    <source>
        <dbReference type="PROSITE" id="PS50930"/>
    </source>
</evidence>
<evidence type="ECO:0000256" key="4">
    <source>
        <dbReference type="ARBA" id="ARBA00023163"/>
    </source>
</evidence>
<keyword evidence="1" id="KW-0963">Cytoplasm</keyword>
<evidence type="ECO:0000256" key="1">
    <source>
        <dbReference type="ARBA" id="ARBA00022490"/>
    </source>
</evidence>
<organism evidence="6 7">
    <name type="scientific">Candidatus Treponema excrementipullorum</name>
    <dbReference type="NCBI Taxonomy" id="2838768"/>
    <lineage>
        <taxon>Bacteria</taxon>
        <taxon>Pseudomonadati</taxon>
        <taxon>Spirochaetota</taxon>
        <taxon>Spirochaetia</taxon>
        <taxon>Spirochaetales</taxon>
        <taxon>Treponemataceae</taxon>
        <taxon>Treponema</taxon>
    </lineage>
</organism>
<dbReference type="GO" id="GO:0003677">
    <property type="term" value="F:DNA binding"/>
    <property type="evidence" value="ECO:0007669"/>
    <property type="project" value="UniProtKB-KW"/>
</dbReference>
<gene>
    <name evidence="6" type="ORF">IAA16_04615</name>
</gene>
<evidence type="ECO:0000256" key="3">
    <source>
        <dbReference type="ARBA" id="ARBA00023125"/>
    </source>
</evidence>
<keyword evidence="4" id="KW-0804">Transcription</keyword>
<dbReference type="GO" id="GO:0000156">
    <property type="term" value="F:phosphorelay response regulator activity"/>
    <property type="evidence" value="ECO:0007669"/>
    <property type="project" value="InterPro"/>
</dbReference>
<feature type="domain" description="HTH LytTR-type" evidence="5">
    <location>
        <begin position="59"/>
        <end position="152"/>
    </location>
</feature>
<dbReference type="AlphaFoldDB" id="A0A9E2NZ17"/>
<accession>A0A9E2NZ17</accession>
<evidence type="ECO:0000313" key="6">
    <source>
        <dbReference type="EMBL" id="MBU3849830.1"/>
    </source>
</evidence>
<evidence type="ECO:0000313" key="7">
    <source>
        <dbReference type="Proteomes" id="UP000823914"/>
    </source>
</evidence>
<dbReference type="InterPro" id="IPR046947">
    <property type="entry name" value="LytR-like"/>
</dbReference>
<comment type="caution">
    <text evidence="6">The sequence shown here is derived from an EMBL/GenBank/DDBJ whole genome shotgun (WGS) entry which is preliminary data.</text>
</comment>
<keyword evidence="2" id="KW-0805">Transcription regulation</keyword>
<evidence type="ECO:0000256" key="2">
    <source>
        <dbReference type="ARBA" id="ARBA00023015"/>
    </source>
</evidence>
<dbReference type="SMART" id="SM00850">
    <property type="entry name" value="LytTR"/>
    <property type="match status" value="1"/>
</dbReference>
<dbReference type="Proteomes" id="UP000823914">
    <property type="component" value="Unassembled WGS sequence"/>
</dbReference>
<sequence>MKTEIVLEKLREPGCIIYTPKVSQEISLLREYIENFSVYNPNEYISAWDGDYCVKLHEKDIYRVFSYDKKVYAETIKDTLVLKLRLYQFEELVSEKKWDRFIRISNTDIVNIEHVEKFDLSFTGIITVVLKNGTRVQVSRRYMKKIKEKILKC</sequence>